<evidence type="ECO:0000256" key="2">
    <source>
        <dbReference type="SAM" id="MobiDB-lite"/>
    </source>
</evidence>
<name>A0A1G2CBS9_9BACT</name>
<feature type="region of interest" description="Disordered" evidence="2">
    <location>
        <begin position="1"/>
        <end position="22"/>
    </location>
</feature>
<evidence type="ECO:0000256" key="1">
    <source>
        <dbReference type="SAM" id="Coils"/>
    </source>
</evidence>
<dbReference type="EMBL" id="MHKX01000004">
    <property type="protein sequence ID" value="OGY98666.1"/>
    <property type="molecule type" value="Genomic_DNA"/>
</dbReference>
<evidence type="ECO:0000313" key="4">
    <source>
        <dbReference type="Proteomes" id="UP000179059"/>
    </source>
</evidence>
<organism evidence="3 4">
    <name type="scientific">Candidatus Liptonbacteria bacterium RIFCSPHIGHO2_01_FULL_57_28</name>
    <dbReference type="NCBI Taxonomy" id="1798647"/>
    <lineage>
        <taxon>Bacteria</taxon>
        <taxon>Candidatus Liptoniibacteriota</taxon>
    </lineage>
</organism>
<reference evidence="3 4" key="1">
    <citation type="journal article" date="2016" name="Nat. Commun.">
        <title>Thousands of microbial genomes shed light on interconnected biogeochemical processes in an aquifer system.</title>
        <authorList>
            <person name="Anantharaman K."/>
            <person name="Brown C.T."/>
            <person name="Hug L.A."/>
            <person name="Sharon I."/>
            <person name="Castelle C.J."/>
            <person name="Probst A.J."/>
            <person name="Thomas B.C."/>
            <person name="Singh A."/>
            <person name="Wilkins M.J."/>
            <person name="Karaoz U."/>
            <person name="Brodie E.L."/>
            <person name="Williams K.H."/>
            <person name="Hubbard S.S."/>
            <person name="Banfield J.F."/>
        </authorList>
    </citation>
    <scope>NUCLEOTIDE SEQUENCE [LARGE SCALE GENOMIC DNA]</scope>
</reference>
<dbReference type="STRING" id="1798647.A2855_01400"/>
<gene>
    <name evidence="3" type="ORF">A2855_01400</name>
</gene>
<feature type="coiled-coil region" evidence="1">
    <location>
        <begin position="39"/>
        <end position="114"/>
    </location>
</feature>
<evidence type="ECO:0000313" key="3">
    <source>
        <dbReference type="EMBL" id="OGY98666.1"/>
    </source>
</evidence>
<dbReference type="AlphaFoldDB" id="A0A1G2CBS9"/>
<proteinExistence type="predicted"/>
<keyword evidence="1" id="KW-0175">Coiled coil</keyword>
<dbReference type="Proteomes" id="UP000179059">
    <property type="component" value="Unassembled WGS sequence"/>
</dbReference>
<sequence>MSNPWEKGSQPEGKEKNKNALDAEFGELLKGLNLDEAGAAESEQDYQRLVGEMERKIAEAKEKHTKMKAELFVTRWLLENYPAVTGKMTIDELMDFAQEEKQKMEDEIRKNGGEV</sequence>
<feature type="compositionally biased region" description="Basic and acidic residues" evidence="2">
    <location>
        <begin position="12"/>
        <end position="21"/>
    </location>
</feature>
<comment type="caution">
    <text evidence="3">The sequence shown here is derived from an EMBL/GenBank/DDBJ whole genome shotgun (WGS) entry which is preliminary data.</text>
</comment>
<accession>A0A1G2CBS9</accession>
<protein>
    <submittedName>
        <fullName evidence="3">Uncharacterized protein</fullName>
    </submittedName>
</protein>